<sequence length="76" mass="8411">MVDPELMQKLQGVSIEDRILVIEAILQTVKQDMQQGTSPKPEPNHRPAFGFMQDTGAILGDVIAPVLPETAWEVLQ</sequence>
<evidence type="ECO:0000256" key="1">
    <source>
        <dbReference type="SAM" id="MobiDB-lite"/>
    </source>
</evidence>
<evidence type="ECO:0000313" key="3">
    <source>
        <dbReference type="Proteomes" id="UP000239576"/>
    </source>
</evidence>
<dbReference type="AlphaFoldDB" id="A0A2T1EFB7"/>
<dbReference type="OrthoDB" id="464995at2"/>
<organism evidence="2 3">
    <name type="scientific">Stenomitos frigidus ULC18</name>
    <dbReference type="NCBI Taxonomy" id="2107698"/>
    <lineage>
        <taxon>Bacteria</taxon>
        <taxon>Bacillati</taxon>
        <taxon>Cyanobacteriota</taxon>
        <taxon>Cyanophyceae</taxon>
        <taxon>Leptolyngbyales</taxon>
        <taxon>Leptolyngbyaceae</taxon>
        <taxon>Stenomitos</taxon>
    </lineage>
</organism>
<feature type="region of interest" description="Disordered" evidence="1">
    <location>
        <begin position="32"/>
        <end position="51"/>
    </location>
</feature>
<dbReference type="Proteomes" id="UP000239576">
    <property type="component" value="Unassembled WGS sequence"/>
</dbReference>
<keyword evidence="3" id="KW-1185">Reference proteome</keyword>
<protein>
    <submittedName>
        <fullName evidence="2">Uncharacterized protein</fullName>
    </submittedName>
</protein>
<evidence type="ECO:0000313" key="2">
    <source>
        <dbReference type="EMBL" id="PSB31398.1"/>
    </source>
</evidence>
<name>A0A2T1EFB7_9CYAN</name>
<gene>
    <name evidence="2" type="ORF">C7B82_07435</name>
</gene>
<dbReference type="RefSeq" id="WP_106255674.1">
    <property type="nucleotide sequence ID" value="NZ_CAWNSW010000151.1"/>
</dbReference>
<proteinExistence type="predicted"/>
<reference evidence="2 3" key="2">
    <citation type="submission" date="2018-03" db="EMBL/GenBank/DDBJ databases">
        <title>The ancient ancestry and fast evolution of plastids.</title>
        <authorList>
            <person name="Moore K.R."/>
            <person name="Magnabosco C."/>
            <person name="Momper L."/>
            <person name="Gold D.A."/>
            <person name="Bosak T."/>
            <person name="Fournier G.P."/>
        </authorList>
    </citation>
    <scope>NUCLEOTIDE SEQUENCE [LARGE SCALE GENOMIC DNA]</scope>
    <source>
        <strain evidence="2 3">ULC18</strain>
    </source>
</reference>
<comment type="caution">
    <text evidence="2">The sequence shown here is derived from an EMBL/GenBank/DDBJ whole genome shotgun (WGS) entry which is preliminary data.</text>
</comment>
<reference evidence="3" key="1">
    <citation type="submission" date="2018-02" db="EMBL/GenBank/DDBJ databases">
        <authorList>
            <person name="Moore K."/>
            <person name="Momper L."/>
        </authorList>
    </citation>
    <scope>NUCLEOTIDE SEQUENCE [LARGE SCALE GENOMIC DNA]</scope>
    <source>
        <strain evidence="3">ULC18</strain>
    </source>
</reference>
<accession>A0A2T1EFB7</accession>
<dbReference type="EMBL" id="PVWK01000037">
    <property type="protein sequence ID" value="PSB31398.1"/>
    <property type="molecule type" value="Genomic_DNA"/>
</dbReference>